<reference evidence="3" key="1">
    <citation type="submission" date="2011-05" db="EMBL/GenBank/DDBJ databases">
        <authorList>
            <person name="Richards S.R."/>
            <person name="Qu J."/>
            <person name="Jiang H."/>
            <person name="Jhangiani S.N."/>
            <person name="Agravi P."/>
            <person name="Goodspeed R."/>
            <person name="Gross S."/>
            <person name="Mandapat C."/>
            <person name="Jackson L."/>
            <person name="Mathew T."/>
            <person name="Pu L."/>
            <person name="Thornton R."/>
            <person name="Saada N."/>
            <person name="Wilczek-Boney K.B."/>
            <person name="Lee S."/>
            <person name="Kovar C."/>
            <person name="Wu Y."/>
            <person name="Scherer S.E."/>
            <person name="Worley K.C."/>
            <person name="Muzny D.M."/>
            <person name="Gibbs R."/>
        </authorList>
    </citation>
    <scope>NUCLEOTIDE SEQUENCE</scope>
    <source>
        <strain evidence="3">Brora</strain>
    </source>
</reference>
<keyword evidence="1" id="KW-1133">Transmembrane helix</keyword>
<keyword evidence="3" id="KW-1185">Reference proteome</keyword>
<dbReference type="eggNOG" id="ENOG502S792">
    <property type="taxonomic scope" value="Eukaryota"/>
</dbReference>
<name>T1JP47_STRMM</name>
<keyword evidence="1" id="KW-0472">Membrane</keyword>
<protein>
    <submittedName>
        <fullName evidence="2">Uncharacterized protein</fullName>
    </submittedName>
</protein>
<keyword evidence="1" id="KW-0812">Transmembrane</keyword>
<dbReference type="Proteomes" id="UP000014500">
    <property type="component" value="Unassembled WGS sequence"/>
</dbReference>
<dbReference type="OMA" id="GPIEHGF"/>
<proteinExistence type="predicted"/>
<dbReference type="AlphaFoldDB" id="T1JP47"/>
<sequence>MVDLSGGGPDGLLEHGFSNSIFIIPAIIVIALISFFGYKLVQSLQDKERKKEEKKKIKQQRKEKKK</sequence>
<evidence type="ECO:0000313" key="3">
    <source>
        <dbReference type="Proteomes" id="UP000014500"/>
    </source>
</evidence>
<dbReference type="EnsemblMetazoa" id="SMAR015623-RA">
    <property type="protein sequence ID" value="SMAR015623-PA"/>
    <property type="gene ID" value="SMAR015623"/>
</dbReference>
<feature type="transmembrane region" description="Helical" evidence="1">
    <location>
        <begin position="20"/>
        <end position="41"/>
    </location>
</feature>
<evidence type="ECO:0000313" key="2">
    <source>
        <dbReference type="EnsemblMetazoa" id="SMAR015623-PA"/>
    </source>
</evidence>
<dbReference type="HOGENOM" id="CLU_190938_1_0_1"/>
<accession>T1JP47</accession>
<dbReference type="EMBL" id="JH431734">
    <property type="status" value="NOT_ANNOTATED_CDS"/>
    <property type="molecule type" value="Genomic_DNA"/>
</dbReference>
<reference evidence="2" key="2">
    <citation type="submission" date="2015-02" db="UniProtKB">
        <authorList>
            <consortium name="EnsemblMetazoa"/>
        </authorList>
    </citation>
    <scope>IDENTIFICATION</scope>
</reference>
<organism evidence="2 3">
    <name type="scientific">Strigamia maritima</name>
    <name type="common">European centipede</name>
    <name type="synonym">Geophilus maritimus</name>
    <dbReference type="NCBI Taxonomy" id="126957"/>
    <lineage>
        <taxon>Eukaryota</taxon>
        <taxon>Metazoa</taxon>
        <taxon>Ecdysozoa</taxon>
        <taxon>Arthropoda</taxon>
        <taxon>Myriapoda</taxon>
        <taxon>Chilopoda</taxon>
        <taxon>Pleurostigmophora</taxon>
        <taxon>Geophilomorpha</taxon>
        <taxon>Linotaeniidae</taxon>
        <taxon>Strigamia</taxon>
    </lineage>
</organism>
<evidence type="ECO:0000256" key="1">
    <source>
        <dbReference type="SAM" id="Phobius"/>
    </source>
</evidence>